<dbReference type="InterPro" id="IPR029063">
    <property type="entry name" value="SAM-dependent_MTases_sf"/>
</dbReference>
<keyword evidence="5" id="KW-0808">Transferase</keyword>
<dbReference type="InterPro" id="IPR004538">
    <property type="entry name" value="Hemolysin_A/TlyA"/>
</dbReference>
<dbReference type="InterPro" id="IPR002877">
    <property type="entry name" value="RNA_MeTrfase_FtsJ_dom"/>
</dbReference>
<keyword evidence="1 3" id="KW-0694">RNA-binding</keyword>
<protein>
    <submittedName>
        <fullName evidence="5">23S rRNA (Cytidine1920-2'-O)/16S rRNA (Cytidine1409-2'-O)-methyltransferase</fullName>
        <ecNumber evidence="5">2.1.1.226</ecNumber>
        <ecNumber evidence="5">2.1.1.227</ecNumber>
    </submittedName>
</protein>
<comment type="similarity">
    <text evidence="2">Belongs to the TlyA family.</text>
</comment>
<dbReference type="EMBL" id="JAAMOX010000001">
    <property type="protein sequence ID" value="NIH53360.1"/>
    <property type="molecule type" value="Genomic_DNA"/>
</dbReference>
<dbReference type="PROSITE" id="PS50889">
    <property type="entry name" value="S4"/>
    <property type="match status" value="1"/>
</dbReference>
<dbReference type="PANTHER" id="PTHR32319">
    <property type="entry name" value="BACTERIAL HEMOLYSIN-LIKE PROTEIN"/>
    <property type="match status" value="1"/>
</dbReference>
<keyword evidence="6" id="KW-1185">Reference proteome</keyword>
<dbReference type="EC" id="2.1.1.227" evidence="5"/>
<dbReference type="Gene3D" id="3.10.290.10">
    <property type="entry name" value="RNA-binding S4 domain"/>
    <property type="match status" value="1"/>
</dbReference>
<evidence type="ECO:0000256" key="1">
    <source>
        <dbReference type="ARBA" id="ARBA00022884"/>
    </source>
</evidence>
<dbReference type="SMART" id="SM00363">
    <property type="entry name" value="S4"/>
    <property type="match status" value="1"/>
</dbReference>
<sequence>MADLRLDAALADRGLVRSRSHANTLISAGDVTVDGVVVTKASLKVSPSQQLEVNTLDRFVSRAAHKLVGALDAFTDVAVAGRLAMDVGASTGGFSQVLLERGARKVLAIEVGHDQLAPELYDVDELVLVEGFNARYMTAETLAEATGVAESPDLVVADLSFISLTTVLPALRQSSAPDADFVLLIKPQFEVGRGGVKAGVVTRPEERANAIRLVLDAAWELGLGAAGLINSPIVGSAGNHEYVVWLSATHGKNPTEWIQTTATLTQTGA</sequence>
<dbReference type="PANTHER" id="PTHR32319:SF0">
    <property type="entry name" value="BACTERIAL HEMOLYSIN-LIKE PROTEIN"/>
    <property type="match status" value="1"/>
</dbReference>
<reference evidence="5 6" key="1">
    <citation type="submission" date="2020-02" db="EMBL/GenBank/DDBJ databases">
        <title>Sequencing the genomes of 1000 actinobacteria strains.</title>
        <authorList>
            <person name="Klenk H.-P."/>
        </authorList>
    </citation>
    <scope>NUCLEOTIDE SEQUENCE [LARGE SCALE GENOMIC DNA]</scope>
    <source>
        <strain evidence="5 6">DSM 27960</strain>
    </source>
</reference>
<evidence type="ECO:0000313" key="6">
    <source>
        <dbReference type="Proteomes" id="UP000541033"/>
    </source>
</evidence>
<dbReference type="InterPro" id="IPR002942">
    <property type="entry name" value="S4_RNA-bd"/>
</dbReference>
<dbReference type="PIRSF" id="PIRSF005578">
    <property type="entry name" value="TlyA"/>
    <property type="match status" value="1"/>
</dbReference>
<dbReference type="GO" id="GO:0008168">
    <property type="term" value="F:methyltransferase activity"/>
    <property type="evidence" value="ECO:0007669"/>
    <property type="project" value="UniProtKB-KW"/>
</dbReference>
<evidence type="ECO:0000259" key="4">
    <source>
        <dbReference type="SMART" id="SM00363"/>
    </source>
</evidence>
<accession>A0A7X5R0X6</accession>
<gene>
    <name evidence="5" type="ORF">FHX76_001228</name>
</gene>
<dbReference type="InterPro" id="IPR047048">
    <property type="entry name" value="TlyA"/>
</dbReference>
<dbReference type="GO" id="GO:0003723">
    <property type="term" value="F:RNA binding"/>
    <property type="evidence" value="ECO:0007669"/>
    <property type="project" value="UniProtKB-KW"/>
</dbReference>
<proteinExistence type="inferred from homology"/>
<name>A0A7X5R0X6_9MICO</name>
<organism evidence="5 6">
    <name type="scientific">Lysinibacter cavernae</name>
    <dbReference type="NCBI Taxonomy" id="1640652"/>
    <lineage>
        <taxon>Bacteria</taxon>
        <taxon>Bacillati</taxon>
        <taxon>Actinomycetota</taxon>
        <taxon>Actinomycetes</taxon>
        <taxon>Micrococcales</taxon>
        <taxon>Microbacteriaceae</taxon>
        <taxon>Lysinibacter</taxon>
    </lineage>
</organism>
<dbReference type="GO" id="GO:0032259">
    <property type="term" value="P:methylation"/>
    <property type="evidence" value="ECO:0007669"/>
    <property type="project" value="UniProtKB-KW"/>
</dbReference>
<evidence type="ECO:0000256" key="3">
    <source>
        <dbReference type="PROSITE-ProRule" id="PRU00182"/>
    </source>
</evidence>
<dbReference type="Pfam" id="PF01479">
    <property type="entry name" value="S4"/>
    <property type="match status" value="1"/>
</dbReference>
<evidence type="ECO:0000313" key="5">
    <source>
        <dbReference type="EMBL" id="NIH53360.1"/>
    </source>
</evidence>
<dbReference type="SUPFAM" id="SSF55174">
    <property type="entry name" value="Alpha-L RNA-binding motif"/>
    <property type="match status" value="1"/>
</dbReference>
<feature type="domain" description="RNA-binding S4" evidence="4">
    <location>
        <begin position="4"/>
        <end position="65"/>
    </location>
</feature>
<keyword evidence="5" id="KW-0489">Methyltransferase</keyword>
<dbReference type="RefSeq" id="WP_167148911.1">
    <property type="nucleotide sequence ID" value="NZ_JAAMOX010000001.1"/>
</dbReference>
<dbReference type="NCBIfam" id="TIGR00478">
    <property type="entry name" value="tly"/>
    <property type="match status" value="1"/>
</dbReference>
<dbReference type="Gene3D" id="3.40.50.150">
    <property type="entry name" value="Vaccinia Virus protein VP39"/>
    <property type="match status" value="1"/>
</dbReference>
<evidence type="ECO:0000256" key="2">
    <source>
        <dbReference type="ARBA" id="ARBA00029460"/>
    </source>
</evidence>
<dbReference type="Proteomes" id="UP000541033">
    <property type="component" value="Unassembled WGS sequence"/>
</dbReference>
<comment type="caution">
    <text evidence="5">The sequence shown here is derived from an EMBL/GenBank/DDBJ whole genome shotgun (WGS) entry which is preliminary data.</text>
</comment>
<dbReference type="SUPFAM" id="SSF53335">
    <property type="entry name" value="S-adenosyl-L-methionine-dependent methyltransferases"/>
    <property type="match status" value="1"/>
</dbReference>
<dbReference type="InterPro" id="IPR036986">
    <property type="entry name" value="S4_RNA-bd_sf"/>
</dbReference>
<dbReference type="CDD" id="cd02440">
    <property type="entry name" value="AdoMet_MTases"/>
    <property type="match status" value="1"/>
</dbReference>
<dbReference type="AlphaFoldDB" id="A0A7X5R0X6"/>
<dbReference type="EC" id="2.1.1.226" evidence="5"/>
<dbReference type="Pfam" id="PF01728">
    <property type="entry name" value="FtsJ"/>
    <property type="match status" value="1"/>
</dbReference>